<dbReference type="InterPro" id="IPR000326">
    <property type="entry name" value="PAP2/HPO"/>
</dbReference>
<reference evidence="3 4" key="2">
    <citation type="submission" date="2018-07" db="EMBL/GenBank/DDBJ databases">
        <title>Pontibacter sp. 2b14 genomic sequence and assembly.</title>
        <authorList>
            <person name="Du Z.-J."/>
        </authorList>
    </citation>
    <scope>NUCLEOTIDE SEQUENCE [LARGE SCALE GENOMIC DNA]</scope>
    <source>
        <strain evidence="3 4">2b14</strain>
    </source>
</reference>
<comment type="caution">
    <text evidence="3">The sequence shown here is derived from an EMBL/GenBank/DDBJ whole genome shotgun (WGS) entry which is preliminary data.</text>
</comment>
<feature type="transmembrane region" description="Helical" evidence="1">
    <location>
        <begin position="45"/>
        <end position="64"/>
    </location>
</feature>
<dbReference type="Proteomes" id="UP000251692">
    <property type="component" value="Unassembled WGS sequence"/>
</dbReference>
<feature type="transmembrane region" description="Helical" evidence="1">
    <location>
        <begin position="202"/>
        <end position="223"/>
    </location>
</feature>
<dbReference type="Gene3D" id="1.20.144.10">
    <property type="entry name" value="Phosphatidic acid phosphatase type 2/haloperoxidase"/>
    <property type="match status" value="1"/>
</dbReference>
<evidence type="ECO:0000313" key="3">
    <source>
        <dbReference type="EMBL" id="RAU81562.1"/>
    </source>
</evidence>
<dbReference type="SMART" id="SM00014">
    <property type="entry name" value="acidPPc"/>
    <property type="match status" value="1"/>
</dbReference>
<keyword evidence="1" id="KW-0472">Membrane</keyword>
<feature type="transmembrane region" description="Helical" evidence="1">
    <location>
        <begin position="169"/>
        <end position="190"/>
    </location>
</feature>
<dbReference type="PANTHER" id="PTHR14969:SF13">
    <property type="entry name" value="AT30094P"/>
    <property type="match status" value="1"/>
</dbReference>
<dbReference type="OrthoDB" id="9773582at2"/>
<name>A0A364RB83_9BACT</name>
<keyword evidence="4" id="KW-1185">Reference proteome</keyword>
<organism evidence="3 4">
    <name type="scientific">Pontibacter arcticus</name>
    <dbReference type="NCBI Taxonomy" id="2080288"/>
    <lineage>
        <taxon>Bacteria</taxon>
        <taxon>Pseudomonadati</taxon>
        <taxon>Bacteroidota</taxon>
        <taxon>Cytophagia</taxon>
        <taxon>Cytophagales</taxon>
        <taxon>Hymenobacteraceae</taxon>
        <taxon>Pontibacter</taxon>
    </lineage>
</organism>
<sequence>MKDFLSHRIRSFLAWLVRQPLVARFRKQFPGLAGFILNRFDTSNFLGLPLTLLLLAGLVNMALLTELTEDMLETEGIVAFDEQVTAGFFAARTSILSQFLYFISYFGTREATFILGGLATVFFLYKRRFVAIVAFWLVMAGVGLSVQYGKTYIQRDRPADVAYYQEHNYSFPSGHATTSMALYGMLAYFLMRRLKKGVQRRLVLAAAVILILLVGLSRIYLGVHFLSDVLAGYLLGILWLMVGISLVEVMLHRRNRRLLTGA</sequence>
<feature type="transmembrane region" description="Helical" evidence="1">
    <location>
        <begin position="229"/>
        <end position="251"/>
    </location>
</feature>
<feature type="transmembrane region" description="Helical" evidence="1">
    <location>
        <begin position="129"/>
        <end position="149"/>
    </location>
</feature>
<dbReference type="Pfam" id="PF01569">
    <property type="entry name" value="PAP2"/>
    <property type="match status" value="1"/>
</dbReference>
<dbReference type="EMBL" id="QMDV01000005">
    <property type="protein sequence ID" value="RAU81562.1"/>
    <property type="molecule type" value="Genomic_DNA"/>
</dbReference>
<feature type="domain" description="Phosphatidic acid phosphatase type 2/haloperoxidase" evidence="2">
    <location>
        <begin position="130"/>
        <end position="244"/>
    </location>
</feature>
<keyword evidence="1" id="KW-0812">Transmembrane</keyword>
<feature type="transmembrane region" description="Helical" evidence="1">
    <location>
        <begin position="99"/>
        <end position="124"/>
    </location>
</feature>
<dbReference type="PANTHER" id="PTHR14969">
    <property type="entry name" value="SPHINGOSINE-1-PHOSPHATE PHOSPHOHYDROLASE"/>
    <property type="match status" value="1"/>
</dbReference>
<accession>A0A364RB83</accession>
<dbReference type="SUPFAM" id="SSF48317">
    <property type="entry name" value="Acid phosphatase/Vanadium-dependent haloperoxidase"/>
    <property type="match status" value="1"/>
</dbReference>
<reference evidence="3 4" key="1">
    <citation type="submission" date="2018-06" db="EMBL/GenBank/DDBJ databases">
        <authorList>
            <person name="Liu Z.-W."/>
        </authorList>
    </citation>
    <scope>NUCLEOTIDE SEQUENCE [LARGE SCALE GENOMIC DNA]</scope>
    <source>
        <strain evidence="3 4">2b14</strain>
    </source>
</reference>
<gene>
    <name evidence="3" type="ORF">DP923_15790</name>
</gene>
<keyword evidence="1" id="KW-1133">Transmembrane helix</keyword>
<evidence type="ECO:0000256" key="1">
    <source>
        <dbReference type="SAM" id="Phobius"/>
    </source>
</evidence>
<protein>
    <submittedName>
        <fullName evidence="3">PAP2 family protein</fullName>
    </submittedName>
</protein>
<proteinExistence type="predicted"/>
<dbReference type="CDD" id="cd03392">
    <property type="entry name" value="PAP2_like_2"/>
    <property type="match status" value="1"/>
</dbReference>
<dbReference type="AlphaFoldDB" id="A0A364RB83"/>
<dbReference type="InterPro" id="IPR036938">
    <property type="entry name" value="PAP2/HPO_sf"/>
</dbReference>
<evidence type="ECO:0000313" key="4">
    <source>
        <dbReference type="Proteomes" id="UP000251692"/>
    </source>
</evidence>
<dbReference type="RefSeq" id="WP_112306852.1">
    <property type="nucleotide sequence ID" value="NZ_QMDV01000005.1"/>
</dbReference>
<evidence type="ECO:0000259" key="2">
    <source>
        <dbReference type="SMART" id="SM00014"/>
    </source>
</evidence>